<protein>
    <recommendedName>
        <fullName evidence="2">FAS1 domain-containing protein</fullName>
    </recommendedName>
</protein>
<evidence type="ECO:0000256" key="1">
    <source>
        <dbReference type="SAM" id="SignalP"/>
    </source>
</evidence>
<gene>
    <name evidence="3" type="ORF">KP509_02G009800</name>
</gene>
<feature type="chain" id="PRO_5035806659" description="FAS1 domain-containing protein" evidence="1">
    <location>
        <begin position="32"/>
        <end position="181"/>
    </location>
</feature>
<organism evidence="3 4">
    <name type="scientific">Ceratopteris richardii</name>
    <name type="common">Triangle waterfern</name>
    <dbReference type="NCBI Taxonomy" id="49495"/>
    <lineage>
        <taxon>Eukaryota</taxon>
        <taxon>Viridiplantae</taxon>
        <taxon>Streptophyta</taxon>
        <taxon>Embryophyta</taxon>
        <taxon>Tracheophyta</taxon>
        <taxon>Polypodiopsida</taxon>
        <taxon>Polypodiidae</taxon>
        <taxon>Polypodiales</taxon>
        <taxon>Pteridineae</taxon>
        <taxon>Pteridaceae</taxon>
        <taxon>Parkerioideae</taxon>
        <taxon>Ceratopteris</taxon>
    </lineage>
</organism>
<proteinExistence type="predicted"/>
<dbReference type="SUPFAM" id="SSF82153">
    <property type="entry name" value="FAS1 domain"/>
    <property type="match status" value="1"/>
</dbReference>
<name>A0A8T2V7C3_CERRI</name>
<dbReference type="InterPro" id="IPR052806">
    <property type="entry name" value="Fasciclin-like_AGP"/>
</dbReference>
<dbReference type="Gene3D" id="2.30.180.10">
    <property type="entry name" value="FAS1 domain"/>
    <property type="match status" value="1"/>
</dbReference>
<evidence type="ECO:0000259" key="2">
    <source>
        <dbReference type="Pfam" id="PF02469"/>
    </source>
</evidence>
<dbReference type="Pfam" id="PF02469">
    <property type="entry name" value="Fasciclin"/>
    <property type="match status" value="1"/>
</dbReference>
<dbReference type="InterPro" id="IPR000782">
    <property type="entry name" value="FAS1_domain"/>
</dbReference>
<keyword evidence="4" id="KW-1185">Reference proteome</keyword>
<dbReference type="Proteomes" id="UP000825935">
    <property type="component" value="Chromosome 2"/>
</dbReference>
<sequence length="181" mass="19971">MSSGGWPWRPSSYAAFFFVATLSCLSREALSSSFLPITTPAMPPSQIILVNLIVLTNHANMPPSSTIFLPLNQSIAMAFPTPLDLDTVSYHVVCSRHLYKDLLSMQKFPGVFPTLLPRGEIRVVRVDQALFVDEQEIVAPDLYFDDNMVVHGIRHALNPDLSITQSSGAATRPWPFPDSGL</sequence>
<feature type="signal peptide" evidence="1">
    <location>
        <begin position="1"/>
        <end position="31"/>
    </location>
</feature>
<dbReference type="AlphaFoldDB" id="A0A8T2V7C3"/>
<keyword evidence="1" id="KW-0732">Signal</keyword>
<feature type="domain" description="FAS1" evidence="2">
    <location>
        <begin position="64"/>
        <end position="159"/>
    </location>
</feature>
<evidence type="ECO:0000313" key="3">
    <source>
        <dbReference type="EMBL" id="KAH7442958.1"/>
    </source>
</evidence>
<accession>A0A8T2V7C3</accession>
<dbReference type="OrthoDB" id="1914133at2759"/>
<dbReference type="PANTHER" id="PTHR33985:SF29">
    <property type="entry name" value="FAS1 DOMAIN-CONTAINING PROTEIN"/>
    <property type="match status" value="1"/>
</dbReference>
<dbReference type="EMBL" id="CM035407">
    <property type="protein sequence ID" value="KAH7442958.1"/>
    <property type="molecule type" value="Genomic_DNA"/>
</dbReference>
<dbReference type="PANTHER" id="PTHR33985">
    <property type="entry name" value="OS02G0491300 PROTEIN-RELATED"/>
    <property type="match status" value="1"/>
</dbReference>
<evidence type="ECO:0000313" key="4">
    <source>
        <dbReference type="Proteomes" id="UP000825935"/>
    </source>
</evidence>
<comment type="caution">
    <text evidence="3">The sequence shown here is derived from an EMBL/GenBank/DDBJ whole genome shotgun (WGS) entry which is preliminary data.</text>
</comment>
<reference evidence="3" key="1">
    <citation type="submission" date="2021-08" db="EMBL/GenBank/DDBJ databases">
        <title>WGS assembly of Ceratopteris richardii.</title>
        <authorList>
            <person name="Marchant D.B."/>
            <person name="Chen G."/>
            <person name="Jenkins J."/>
            <person name="Shu S."/>
            <person name="Leebens-Mack J."/>
            <person name="Grimwood J."/>
            <person name="Schmutz J."/>
            <person name="Soltis P."/>
            <person name="Soltis D."/>
            <person name="Chen Z.-H."/>
        </authorList>
    </citation>
    <scope>NUCLEOTIDE SEQUENCE</scope>
    <source>
        <strain evidence="3">Whitten #5841</strain>
        <tissue evidence="3">Leaf</tissue>
    </source>
</reference>
<dbReference type="InterPro" id="IPR036378">
    <property type="entry name" value="FAS1_dom_sf"/>
</dbReference>